<keyword evidence="2" id="KW-1185">Reference proteome</keyword>
<accession>A0A2A9PC21</accession>
<evidence type="ECO:0000313" key="1">
    <source>
        <dbReference type="EMBL" id="PFH58551.1"/>
    </source>
</evidence>
<dbReference type="Proteomes" id="UP000037136">
    <property type="component" value="Unassembled WGS sequence"/>
</dbReference>
<name>A0A2A9PC21_OPHUN</name>
<evidence type="ECO:0000313" key="2">
    <source>
        <dbReference type="Proteomes" id="UP000037136"/>
    </source>
</evidence>
<proteinExistence type="predicted"/>
<gene>
    <name evidence="1" type="ORF">XA68_13552</name>
</gene>
<dbReference type="AlphaFoldDB" id="A0A2A9PC21"/>
<protein>
    <submittedName>
        <fullName evidence="1">Uncharacterized protein</fullName>
    </submittedName>
</protein>
<reference evidence="1 2" key="2">
    <citation type="journal article" date="2017" name="Sci. Rep.">
        <title>Ant-infecting Ophiocordyceps genomes reveal a high diversity of potential behavioral manipulation genes and a possible major role for enterotoxins.</title>
        <authorList>
            <person name="de Bekker C."/>
            <person name="Ohm R.A."/>
            <person name="Evans H.C."/>
            <person name="Brachmann A."/>
            <person name="Hughes D.P."/>
        </authorList>
    </citation>
    <scope>NUCLEOTIDE SEQUENCE [LARGE SCALE GENOMIC DNA]</scope>
    <source>
        <strain evidence="1 2">SC16a</strain>
    </source>
</reference>
<organism evidence="1 2">
    <name type="scientific">Ophiocordyceps unilateralis</name>
    <name type="common">Zombie-ant fungus</name>
    <name type="synonym">Torrubia unilateralis</name>
    <dbReference type="NCBI Taxonomy" id="268505"/>
    <lineage>
        <taxon>Eukaryota</taxon>
        <taxon>Fungi</taxon>
        <taxon>Dikarya</taxon>
        <taxon>Ascomycota</taxon>
        <taxon>Pezizomycotina</taxon>
        <taxon>Sordariomycetes</taxon>
        <taxon>Hypocreomycetidae</taxon>
        <taxon>Hypocreales</taxon>
        <taxon>Ophiocordycipitaceae</taxon>
        <taxon>Ophiocordyceps</taxon>
    </lineage>
</organism>
<sequence>MVTDQSNVSHHSFTPAPLVTQAPVVRTLHPYLHRLHAVYIHPHLCTYAPPCYLQMPRRRLLRFPRP</sequence>
<dbReference type="EMBL" id="LAZP02000281">
    <property type="protein sequence ID" value="PFH58551.1"/>
    <property type="molecule type" value="Genomic_DNA"/>
</dbReference>
<comment type="caution">
    <text evidence="1">The sequence shown here is derived from an EMBL/GenBank/DDBJ whole genome shotgun (WGS) entry which is preliminary data.</text>
</comment>
<reference evidence="1 2" key="1">
    <citation type="journal article" date="2015" name="BMC Genomics">
        <title>Gene expression during zombie ant biting behavior reflects the complexity underlying fungal parasitic behavioral manipulation.</title>
        <authorList>
            <person name="de Bekker C."/>
            <person name="Ohm R.A."/>
            <person name="Loreto R.G."/>
            <person name="Sebastian A."/>
            <person name="Albert I."/>
            <person name="Merrow M."/>
            <person name="Brachmann A."/>
            <person name="Hughes D.P."/>
        </authorList>
    </citation>
    <scope>NUCLEOTIDE SEQUENCE [LARGE SCALE GENOMIC DNA]</scope>
    <source>
        <strain evidence="1 2">SC16a</strain>
    </source>
</reference>